<dbReference type="AlphaFoldDB" id="A0A8R2R559"/>
<sequence>MNTNSALFAQFVQLICPDIMSRFEAYKATQSDPDGSSAAAAIIIRDSPLSPPAPALRDSPMSPPTPAPASIASCAGAPEKLLQIRNDNGTCTNIAAILIVFRIALSKQNIENDKIDLILNDAQEMLRKLTTDKKYRFSSLQPIPKEGEFQVLNTRITDNEPNSKIGCRDALKLMTEFKMSTELINHICQNELSSMSSSMIDSTKNINLMETGFTQRGSVRKLPDEVVKNIIISFYNFKPKAFNNLFDTNDNINSDNLKQLNDFIIQQSHVKSTSSIDQSGNIVYKVENPEAIQIISEILNAVLMKLFDLHKNIANGPVSHDFNVNKIQQNAEEELKKYLSQDNVSINLFNLSQDNLTNKKDSLINIFGNKIESPENNHAFSKTILFNKYMQKTPEVNPITNALADYNLKMHPKQVNADQDLLKFGNDNNLPLISNKQNQPIGSLVFKNTPNTLTDKPVLEDFEQYLKVVNNLNKAQTIDKPVENVETKAIPNELQKNGAGNGILELLSKSPYWNQIQEINQQQNVPYPSFNNNLLQLQTIKNTDQNKMNMETIQHNINTNNINIDAMKNKDIFVELTYIFNIDPFVQTKYVKYRVPIIKLYELLLKKPILKDQPTNLYHDLVLVANVSDVSADLQKYSKEDLLTLTLSSGRLSTAKMIEENNIDNQLHVLQKLMCNVEPKDILELHKQNILNGNGDNLKMQQSTSPSQNLNMNSLVSKAYYQQPLWNNWKASLAPNFLYSRYLTKPVQYFWQYPAPNTLPAPTMI</sequence>
<reference evidence="1" key="2">
    <citation type="submission" date="2022-06" db="UniProtKB">
        <authorList>
            <consortium name="EnsemblMetazoa"/>
        </authorList>
    </citation>
    <scope>IDENTIFICATION</scope>
    <source>
        <strain evidence="1">p50T (Dazao)</strain>
    </source>
</reference>
<dbReference type="Proteomes" id="UP000005204">
    <property type="component" value="Unassembled WGS sequence"/>
</dbReference>
<reference evidence="2" key="1">
    <citation type="journal article" date="2008" name="Insect Biochem. Mol. Biol.">
        <title>The genome of a lepidopteran model insect, the silkworm Bombyx mori.</title>
        <authorList>
            <consortium name="International Silkworm Genome Consortium"/>
        </authorList>
    </citation>
    <scope>NUCLEOTIDE SEQUENCE [LARGE SCALE GENOMIC DNA]</scope>
    <source>
        <strain evidence="2">p50T</strain>
    </source>
</reference>
<protein>
    <submittedName>
        <fullName evidence="1">Uncharacterized protein</fullName>
    </submittedName>
</protein>
<evidence type="ECO:0000313" key="1">
    <source>
        <dbReference type="EnsemblMetazoa" id="XP_037875883.1"/>
    </source>
</evidence>
<accession>A0A8R2R559</accession>
<dbReference type="EnsemblMetazoa" id="XM_038019955.1">
    <property type="protein sequence ID" value="XP_037875883.1"/>
    <property type="gene ID" value="LOC101736788"/>
</dbReference>
<proteinExistence type="predicted"/>
<evidence type="ECO:0000313" key="2">
    <source>
        <dbReference type="Proteomes" id="UP000005204"/>
    </source>
</evidence>
<name>A0A8R2R559_BOMMO</name>
<organism evidence="1 2">
    <name type="scientific">Bombyx mori</name>
    <name type="common">Silk moth</name>
    <dbReference type="NCBI Taxonomy" id="7091"/>
    <lineage>
        <taxon>Eukaryota</taxon>
        <taxon>Metazoa</taxon>
        <taxon>Ecdysozoa</taxon>
        <taxon>Arthropoda</taxon>
        <taxon>Hexapoda</taxon>
        <taxon>Insecta</taxon>
        <taxon>Pterygota</taxon>
        <taxon>Neoptera</taxon>
        <taxon>Endopterygota</taxon>
        <taxon>Lepidoptera</taxon>
        <taxon>Glossata</taxon>
        <taxon>Ditrysia</taxon>
        <taxon>Bombycoidea</taxon>
        <taxon>Bombycidae</taxon>
        <taxon>Bombycinae</taxon>
        <taxon>Bombyx</taxon>
    </lineage>
</organism>
<keyword evidence="2" id="KW-1185">Reference proteome</keyword>